<dbReference type="Proteomes" id="UP000432015">
    <property type="component" value="Unassembled WGS sequence"/>
</dbReference>
<gene>
    <name evidence="3" type="ORF">GNZ18_08915</name>
</gene>
<protein>
    <recommendedName>
        <fullName evidence="2">Histidine kinase/HSP90-like ATPase domain-containing protein</fullName>
    </recommendedName>
</protein>
<dbReference type="InterPro" id="IPR036890">
    <property type="entry name" value="HATPase_C_sf"/>
</dbReference>
<keyword evidence="1" id="KW-0808">Transferase</keyword>
<evidence type="ECO:0000313" key="4">
    <source>
        <dbReference type="Proteomes" id="UP000432015"/>
    </source>
</evidence>
<sequence>MVTVPQHRVILVGMYQLAVRTSSEIIFAAHAGRGSPMPAIALTPEPSVLVLAPTGLAAACARRFVSARFWEMGVADDHVGRLVVTELVTNAYRHVGFGHIVVRVVPEEGGGLVGIEVWDQGAGMPVIRAAELHDLCGRGLALVAALVHDWGVRPLNEEGKIVWARCAV</sequence>
<accession>A0A7K1KWY8</accession>
<evidence type="ECO:0000313" key="3">
    <source>
        <dbReference type="EMBL" id="MUN36714.1"/>
    </source>
</evidence>
<organism evidence="3 4">
    <name type="scientific">Actinomadura litoris</name>
    <dbReference type="NCBI Taxonomy" id="2678616"/>
    <lineage>
        <taxon>Bacteria</taxon>
        <taxon>Bacillati</taxon>
        <taxon>Actinomycetota</taxon>
        <taxon>Actinomycetes</taxon>
        <taxon>Streptosporangiales</taxon>
        <taxon>Thermomonosporaceae</taxon>
        <taxon>Actinomadura</taxon>
    </lineage>
</organism>
<dbReference type="RefSeq" id="WP_156215790.1">
    <property type="nucleotide sequence ID" value="NZ_WOFH01000003.1"/>
</dbReference>
<evidence type="ECO:0000256" key="1">
    <source>
        <dbReference type="ARBA" id="ARBA00022527"/>
    </source>
</evidence>
<dbReference type="SUPFAM" id="SSF55874">
    <property type="entry name" value="ATPase domain of HSP90 chaperone/DNA topoisomerase II/histidine kinase"/>
    <property type="match status" value="1"/>
</dbReference>
<reference evidence="3 4" key="1">
    <citation type="submission" date="2019-11" db="EMBL/GenBank/DDBJ databases">
        <authorList>
            <person name="Cao P."/>
        </authorList>
    </citation>
    <scope>NUCLEOTIDE SEQUENCE [LARGE SCALE GENOMIC DNA]</scope>
    <source>
        <strain evidence="3 4">NEAU-AAG5</strain>
    </source>
</reference>
<keyword evidence="1" id="KW-0418">Kinase</keyword>
<dbReference type="PANTHER" id="PTHR35526">
    <property type="entry name" value="ANTI-SIGMA-F FACTOR RSBW-RELATED"/>
    <property type="match status" value="1"/>
</dbReference>
<feature type="domain" description="Histidine kinase/HSP90-like ATPase" evidence="2">
    <location>
        <begin position="61"/>
        <end position="165"/>
    </location>
</feature>
<dbReference type="CDD" id="cd16936">
    <property type="entry name" value="HATPase_RsbW-like"/>
    <property type="match status" value="1"/>
</dbReference>
<dbReference type="GO" id="GO:0004674">
    <property type="term" value="F:protein serine/threonine kinase activity"/>
    <property type="evidence" value="ECO:0007669"/>
    <property type="project" value="UniProtKB-KW"/>
</dbReference>
<name>A0A7K1KWY8_9ACTN</name>
<dbReference type="InterPro" id="IPR003594">
    <property type="entry name" value="HATPase_dom"/>
</dbReference>
<dbReference type="Gene3D" id="3.30.565.10">
    <property type="entry name" value="Histidine kinase-like ATPase, C-terminal domain"/>
    <property type="match status" value="1"/>
</dbReference>
<keyword evidence="4" id="KW-1185">Reference proteome</keyword>
<evidence type="ECO:0000259" key="2">
    <source>
        <dbReference type="Pfam" id="PF13581"/>
    </source>
</evidence>
<dbReference type="PANTHER" id="PTHR35526:SF3">
    <property type="entry name" value="ANTI-SIGMA-F FACTOR RSBW"/>
    <property type="match status" value="1"/>
</dbReference>
<dbReference type="Pfam" id="PF13581">
    <property type="entry name" value="HATPase_c_2"/>
    <property type="match status" value="1"/>
</dbReference>
<proteinExistence type="predicted"/>
<dbReference type="InterPro" id="IPR050267">
    <property type="entry name" value="Anti-sigma-factor_SerPK"/>
</dbReference>
<dbReference type="AlphaFoldDB" id="A0A7K1KWY8"/>
<dbReference type="EMBL" id="WOFH01000003">
    <property type="protein sequence ID" value="MUN36714.1"/>
    <property type="molecule type" value="Genomic_DNA"/>
</dbReference>
<comment type="caution">
    <text evidence="3">The sequence shown here is derived from an EMBL/GenBank/DDBJ whole genome shotgun (WGS) entry which is preliminary data.</text>
</comment>
<keyword evidence="1" id="KW-0723">Serine/threonine-protein kinase</keyword>